<dbReference type="Proteomes" id="UP000091820">
    <property type="component" value="Unassembled WGS sequence"/>
</dbReference>
<dbReference type="VEuPathDB" id="VectorBase:GBRI037081"/>
<evidence type="ECO:0008006" key="3">
    <source>
        <dbReference type="Google" id="ProtNLM"/>
    </source>
</evidence>
<name>A0A1A9WYA9_9MUSC</name>
<dbReference type="EnsemblMetazoa" id="GBRI037081-RA">
    <property type="protein sequence ID" value="GBRI037081-PA"/>
    <property type="gene ID" value="GBRI037081"/>
</dbReference>
<reference evidence="1" key="2">
    <citation type="submission" date="2020-05" db="UniProtKB">
        <authorList>
            <consortium name="EnsemblMetazoa"/>
        </authorList>
    </citation>
    <scope>IDENTIFICATION</scope>
    <source>
        <strain evidence="1">IAEA</strain>
    </source>
</reference>
<accession>A0A1A9WYA9</accession>
<dbReference type="SUPFAM" id="SSF50494">
    <property type="entry name" value="Trypsin-like serine proteases"/>
    <property type="match status" value="1"/>
</dbReference>
<reference evidence="2" key="1">
    <citation type="submission" date="2014-03" db="EMBL/GenBank/DDBJ databases">
        <authorList>
            <person name="Aksoy S."/>
            <person name="Warren W."/>
            <person name="Wilson R.K."/>
        </authorList>
    </citation>
    <scope>NUCLEOTIDE SEQUENCE [LARGE SCALE GENOMIC DNA]</scope>
    <source>
        <strain evidence="2">IAEA</strain>
    </source>
</reference>
<sequence>MAAVRYDRPSENFKCSGYLVTDSLFCLPVTNVIDKIFMDGWGIIRNDSQSNLLSKEFAKHYNHTIYCNVFKIPISQKHLCAGDIKNGHDTYKITVTGVLAPVVHVPFHLNIQGLSSIGRGICNSPAYIGQRPLRMRKRLDLPQPLGPVINKCMPGLMHRFKDVTTTSQLGVTTGTDRNNIHAFS</sequence>
<organism evidence="1 2">
    <name type="scientific">Glossina brevipalpis</name>
    <dbReference type="NCBI Taxonomy" id="37001"/>
    <lineage>
        <taxon>Eukaryota</taxon>
        <taxon>Metazoa</taxon>
        <taxon>Ecdysozoa</taxon>
        <taxon>Arthropoda</taxon>
        <taxon>Hexapoda</taxon>
        <taxon>Insecta</taxon>
        <taxon>Pterygota</taxon>
        <taxon>Neoptera</taxon>
        <taxon>Endopterygota</taxon>
        <taxon>Diptera</taxon>
        <taxon>Brachycera</taxon>
        <taxon>Muscomorpha</taxon>
        <taxon>Hippoboscoidea</taxon>
        <taxon>Glossinidae</taxon>
        <taxon>Glossina</taxon>
    </lineage>
</organism>
<keyword evidence="2" id="KW-1185">Reference proteome</keyword>
<dbReference type="InterPro" id="IPR009003">
    <property type="entry name" value="Peptidase_S1_PA"/>
</dbReference>
<protein>
    <recommendedName>
        <fullName evidence="3">Peptidase S1 domain-containing protein</fullName>
    </recommendedName>
</protein>
<evidence type="ECO:0000313" key="2">
    <source>
        <dbReference type="Proteomes" id="UP000091820"/>
    </source>
</evidence>
<evidence type="ECO:0000313" key="1">
    <source>
        <dbReference type="EnsemblMetazoa" id="GBRI037081-PA"/>
    </source>
</evidence>
<proteinExistence type="predicted"/>
<dbReference type="AlphaFoldDB" id="A0A1A9WYA9"/>